<feature type="domain" description="HTH cro/C1-type" evidence="1">
    <location>
        <begin position="18"/>
        <end position="71"/>
    </location>
</feature>
<evidence type="ECO:0000313" key="2">
    <source>
        <dbReference type="EMBL" id="OAH13797.1"/>
    </source>
</evidence>
<dbReference type="SMART" id="SM00530">
    <property type="entry name" value="HTH_XRE"/>
    <property type="match status" value="1"/>
</dbReference>
<dbReference type="AlphaFoldDB" id="A0A177HTG6"/>
<name>A0A177HTG6_9ACTN</name>
<dbReference type="Proteomes" id="UP000077381">
    <property type="component" value="Unassembled WGS sequence"/>
</dbReference>
<dbReference type="Pfam" id="PF19054">
    <property type="entry name" value="DUF5753"/>
    <property type="match status" value="1"/>
</dbReference>
<keyword evidence="3" id="KW-1185">Reference proteome</keyword>
<gene>
    <name evidence="2" type="ORF">STSP_27750</name>
</gene>
<organism evidence="2 3">
    <name type="scientific">Streptomyces jeddahensis</name>
    <dbReference type="NCBI Taxonomy" id="1716141"/>
    <lineage>
        <taxon>Bacteria</taxon>
        <taxon>Bacillati</taxon>
        <taxon>Actinomycetota</taxon>
        <taxon>Actinomycetes</taxon>
        <taxon>Kitasatosporales</taxon>
        <taxon>Streptomycetaceae</taxon>
        <taxon>Streptomyces</taxon>
    </lineage>
</organism>
<dbReference type="GO" id="GO:0003677">
    <property type="term" value="F:DNA binding"/>
    <property type="evidence" value="ECO:0007669"/>
    <property type="project" value="InterPro"/>
</dbReference>
<dbReference type="SUPFAM" id="SSF47413">
    <property type="entry name" value="lambda repressor-like DNA-binding domains"/>
    <property type="match status" value="1"/>
</dbReference>
<dbReference type="OrthoDB" id="3462393at2"/>
<dbReference type="CDD" id="cd00093">
    <property type="entry name" value="HTH_XRE"/>
    <property type="match status" value="1"/>
</dbReference>
<evidence type="ECO:0000259" key="1">
    <source>
        <dbReference type="PROSITE" id="PS50943"/>
    </source>
</evidence>
<dbReference type="InterPro" id="IPR043917">
    <property type="entry name" value="DUF5753"/>
</dbReference>
<protein>
    <recommendedName>
        <fullName evidence="1">HTH cro/C1-type domain-containing protein</fullName>
    </recommendedName>
</protein>
<dbReference type="Gene3D" id="1.10.260.40">
    <property type="entry name" value="lambda repressor-like DNA-binding domains"/>
    <property type="match status" value="1"/>
</dbReference>
<dbReference type="RefSeq" id="WP_067276688.1">
    <property type="nucleotide sequence ID" value="NZ_LOHS01000072.1"/>
</dbReference>
<comment type="caution">
    <text evidence="2">The sequence shown here is derived from an EMBL/GenBank/DDBJ whole genome shotgun (WGS) entry which is preliminary data.</text>
</comment>
<sequence>MAPRSTPTERQRRLGTELRKMRMAAGMTTEYAAGLLGVPRTNVPNMESGRSGISPERVRTLASNYGCVDQALVDALAAMAAERDKGWWERYRGQLPVSFLDIAEMEWHARRLRIAVTVHLPGLLQTEDHARAVFEAVIPPLPSADVDVRVAHRMDRQQVLDRPEPPVLDVIVHEAALRMEFGGAAVARRQLEHLLRMSEREAVAVRVIPFKAGGFPGAGQSVVYVDAVVPQLDTVELDSTHGPEFIDSEMQLRKYRAQLDAAESVALSPDASRTFIRALADDL</sequence>
<dbReference type="PATRIC" id="fig|1716141.3.peg.2923"/>
<reference evidence="2 3" key="1">
    <citation type="submission" date="2015-12" db="EMBL/GenBank/DDBJ databases">
        <title>Genome sequence of Streptomyces sp. G25.</title>
        <authorList>
            <person name="Poehlein A."/>
            <person name="Roettig A."/>
            <person name="Hiessl S."/>
            <person name="Hauschild P."/>
            <person name="Schauer J."/>
            <person name="Madkour M.H."/>
            <person name="Al-Ansari A.M."/>
            <person name="Almakishah N.H."/>
            <person name="Steinbuechel A."/>
            <person name="Daniel R."/>
        </authorList>
    </citation>
    <scope>NUCLEOTIDE SEQUENCE [LARGE SCALE GENOMIC DNA]</scope>
    <source>
        <strain evidence="3">G25(2015)</strain>
    </source>
</reference>
<dbReference type="PROSITE" id="PS50943">
    <property type="entry name" value="HTH_CROC1"/>
    <property type="match status" value="1"/>
</dbReference>
<dbReference type="EMBL" id="LOHS01000072">
    <property type="protein sequence ID" value="OAH13797.1"/>
    <property type="molecule type" value="Genomic_DNA"/>
</dbReference>
<dbReference type="InterPro" id="IPR010982">
    <property type="entry name" value="Lambda_DNA-bd_dom_sf"/>
</dbReference>
<evidence type="ECO:0000313" key="3">
    <source>
        <dbReference type="Proteomes" id="UP000077381"/>
    </source>
</evidence>
<dbReference type="InterPro" id="IPR001387">
    <property type="entry name" value="Cro/C1-type_HTH"/>
</dbReference>
<proteinExistence type="predicted"/>
<accession>A0A177HTG6</accession>
<dbReference type="STRING" id="1716141.STSP_27750"/>
<dbReference type="Pfam" id="PF13560">
    <property type="entry name" value="HTH_31"/>
    <property type="match status" value="1"/>
</dbReference>